<feature type="transmembrane region" description="Helical" evidence="2">
    <location>
        <begin position="266"/>
        <end position="285"/>
    </location>
</feature>
<dbReference type="InterPro" id="IPR050721">
    <property type="entry name" value="Trk_Ktr_HKT_K-transport"/>
</dbReference>
<dbReference type="InterPro" id="IPR013099">
    <property type="entry name" value="K_chnl_dom"/>
</dbReference>
<dbReference type="PANTHER" id="PTHR43833:SF11">
    <property type="entry name" value="VOLTAGE-GATED POTASSIUM CHANNEL KCH"/>
    <property type="match status" value="1"/>
</dbReference>
<keyword evidence="5" id="KW-0813">Transport</keyword>
<keyword evidence="6" id="KW-1185">Reference proteome</keyword>
<keyword evidence="5" id="KW-0407">Ion channel</keyword>
<evidence type="ECO:0000259" key="4">
    <source>
        <dbReference type="PROSITE" id="PS51202"/>
    </source>
</evidence>
<dbReference type="SUPFAM" id="SSF116726">
    <property type="entry name" value="TrkA C-terminal domain-like"/>
    <property type="match status" value="1"/>
</dbReference>
<dbReference type="Proteomes" id="UP001501495">
    <property type="component" value="Unassembled WGS sequence"/>
</dbReference>
<dbReference type="PROSITE" id="PS51202">
    <property type="entry name" value="RCK_C"/>
    <property type="match status" value="1"/>
</dbReference>
<accession>A0ABP7XH42</accession>
<dbReference type="Gene3D" id="1.10.287.70">
    <property type="match status" value="1"/>
</dbReference>
<keyword evidence="2" id="KW-0472">Membrane</keyword>
<protein>
    <submittedName>
        <fullName evidence="5">Potassium channel protein</fullName>
    </submittedName>
</protein>
<dbReference type="PROSITE" id="PS51201">
    <property type="entry name" value="RCK_N"/>
    <property type="match status" value="2"/>
</dbReference>
<evidence type="ECO:0000313" key="5">
    <source>
        <dbReference type="EMBL" id="GAA4116577.1"/>
    </source>
</evidence>
<dbReference type="SUPFAM" id="SSF81324">
    <property type="entry name" value="Voltage-gated potassium channels"/>
    <property type="match status" value="1"/>
</dbReference>
<comment type="caution">
    <text evidence="5">The sequence shown here is derived from an EMBL/GenBank/DDBJ whole genome shotgun (WGS) entry which is preliminary data.</text>
</comment>
<dbReference type="Pfam" id="PF02254">
    <property type="entry name" value="TrkA_N"/>
    <property type="match status" value="2"/>
</dbReference>
<evidence type="ECO:0000256" key="2">
    <source>
        <dbReference type="SAM" id="Phobius"/>
    </source>
</evidence>
<evidence type="ECO:0000259" key="3">
    <source>
        <dbReference type="PROSITE" id="PS51201"/>
    </source>
</evidence>
<feature type="domain" description="RCK N-terminal" evidence="3">
    <location>
        <begin position="367"/>
        <end position="490"/>
    </location>
</feature>
<dbReference type="InterPro" id="IPR036291">
    <property type="entry name" value="NAD(P)-bd_dom_sf"/>
</dbReference>
<dbReference type="InterPro" id="IPR006037">
    <property type="entry name" value="RCK_C"/>
</dbReference>
<dbReference type="EMBL" id="BAAAZH010000012">
    <property type="protein sequence ID" value="GAA4116577.1"/>
    <property type="molecule type" value="Genomic_DNA"/>
</dbReference>
<sequence length="593" mass="64498">MLRQAEAMPPEEPDAAPHVIVCGLHDEGVRVVQQLHAAGVEVVVVDAEPDLRLVPLLTEIGVRHLVADSRMPETLRAAGIDTAAALVCVESDDLQTLATALLGRQLRPDLRVVAQMRNEAVGRALEGTGVAVLDVARLSAPAVVRACLRTDRWSLRVADRDVVMVEASCRRDGTLRDLFGDLSPIAVAHADGPVEVTPGRDLAVARGDRVHLLGTPAEVDAAGLAPRRRPAVAEFVGARAGRPDRPHRDPWLRVLLRDLDRRVKHAILALMCLAAVSVTVLMLGYEEADGRRMSFLDALYFTVETIGTVGYGDFYFRDQHGWLRVWAILLMVVGATLATVFFALLTNALIARRIEESLGRRRITGLTDHVIVVGLGSIGVESVRMLRAEGVEVVVVERDQTNRFLGELNALRVPVVAADATLPDTWRQLRLEHARAVAVLISDDLVSIETALAVRELLGERWAEVPVVVRVFGRRLAATVEQSFGFRHVRSPAVLAAPWFVGATLGVEVVDTFYVGDLPLLLAKLTVRAQGGLDGVTLADLPAQVRIVVLQRADGVIEQPPRRDTRLRADDNAYLVGPYDELIALVRADAAVV</sequence>
<dbReference type="InterPro" id="IPR036721">
    <property type="entry name" value="RCK_C_sf"/>
</dbReference>
<name>A0ABP7XH42_9ACTN</name>
<keyword evidence="2" id="KW-0812">Transmembrane</keyword>
<evidence type="ECO:0000313" key="6">
    <source>
        <dbReference type="Proteomes" id="UP001501495"/>
    </source>
</evidence>
<comment type="subcellular location">
    <subcellularLocation>
        <location evidence="1">Cell membrane</location>
        <topology evidence="1">Multi-pass membrane protein</topology>
    </subcellularLocation>
</comment>
<dbReference type="InterPro" id="IPR003148">
    <property type="entry name" value="RCK_N"/>
</dbReference>
<feature type="domain" description="RCK N-terminal" evidence="3">
    <location>
        <begin position="16"/>
        <end position="136"/>
    </location>
</feature>
<proteinExistence type="predicted"/>
<organism evidence="5 6">
    <name type="scientific">Nocardioides fonticola</name>
    <dbReference type="NCBI Taxonomy" id="450363"/>
    <lineage>
        <taxon>Bacteria</taxon>
        <taxon>Bacillati</taxon>
        <taxon>Actinomycetota</taxon>
        <taxon>Actinomycetes</taxon>
        <taxon>Propionibacteriales</taxon>
        <taxon>Nocardioidaceae</taxon>
        <taxon>Nocardioides</taxon>
    </lineage>
</organism>
<keyword evidence="5" id="KW-0406">Ion transport</keyword>
<dbReference type="PANTHER" id="PTHR43833">
    <property type="entry name" value="POTASSIUM CHANNEL PROTEIN 2-RELATED-RELATED"/>
    <property type="match status" value="1"/>
</dbReference>
<evidence type="ECO:0000256" key="1">
    <source>
        <dbReference type="ARBA" id="ARBA00004651"/>
    </source>
</evidence>
<feature type="transmembrane region" description="Helical" evidence="2">
    <location>
        <begin position="325"/>
        <end position="351"/>
    </location>
</feature>
<feature type="domain" description="RCK C-terminal" evidence="4">
    <location>
        <begin position="510"/>
        <end position="591"/>
    </location>
</feature>
<dbReference type="SUPFAM" id="SSF51735">
    <property type="entry name" value="NAD(P)-binding Rossmann-fold domains"/>
    <property type="match status" value="2"/>
</dbReference>
<reference evidence="6" key="1">
    <citation type="journal article" date="2019" name="Int. J. Syst. Evol. Microbiol.">
        <title>The Global Catalogue of Microorganisms (GCM) 10K type strain sequencing project: providing services to taxonomists for standard genome sequencing and annotation.</title>
        <authorList>
            <consortium name="The Broad Institute Genomics Platform"/>
            <consortium name="The Broad Institute Genome Sequencing Center for Infectious Disease"/>
            <person name="Wu L."/>
            <person name="Ma J."/>
        </authorList>
    </citation>
    <scope>NUCLEOTIDE SEQUENCE [LARGE SCALE GENOMIC DNA]</scope>
    <source>
        <strain evidence="6">JCM 16703</strain>
    </source>
</reference>
<dbReference type="Pfam" id="PF07885">
    <property type="entry name" value="Ion_trans_2"/>
    <property type="match status" value="1"/>
</dbReference>
<keyword evidence="2" id="KW-1133">Transmembrane helix</keyword>
<gene>
    <name evidence="5" type="ORF">GCM10022215_16350</name>
</gene>
<dbReference type="Gene3D" id="3.40.50.720">
    <property type="entry name" value="NAD(P)-binding Rossmann-like Domain"/>
    <property type="match status" value="2"/>
</dbReference>
<dbReference type="GO" id="GO:0034220">
    <property type="term" value="P:monoatomic ion transmembrane transport"/>
    <property type="evidence" value="ECO:0007669"/>
    <property type="project" value="UniProtKB-KW"/>
</dbReference>